<protein>
    <submittedName>
        <fullName evidence="2">Uncharacterized protein</fullName>
    </submittedName>
</protein>
<feature type="compositionally biased region" description="Basic and acidic residues" evidence="1">
    <location>
        <begin position="39"/>
        <end position="57"/>
    </location>
</feature>
<accession>A0ABV3QT10</accession>
<keyword evidence="3" id="KW-1185">Reference proteome</keyword>
<sequence>MSLDGNGRGFTIGRHFAGALAVKVGPLVALRSSSRRRKAGADDQRAPLEAEEPRQEQ</sequence>
<organism evidence="2 3">
    <name type="scientific">Rhodanobacter geophilus</name>
    <dbReference type="NCBI Taxonomy" id="3162488"/>
    <lineage>
        <taxon>Bacteria</taxon>
        <taxon>Pseudomonadati</taxon>
        <taxon>Pseudomonadota</taxon>
        <taxon>Gammaproteobacteria</taxon>
        <taxon>Lysobacterales</taxon>
        <taxon>Rhodanobacteraceae</taxon>
        <taxon>Rhodanobacter</taxon>
    </lineage>
</organism>
<proteinExistence type="predicted"/>
<evidence type="ECO:0000256" key="1">
    <source>
        <dbReference type="SAM" id="MobiDB-lite"/>
    </source>
</evidence>
<evidence type="ECO:0000313" key="3">
    <source>
        <dbReference type="Proteomes" id="UP001556170"/>
    </source>
</evidence>
<evidence type="ECO:0000313" key="2">
    <source>
        <dbReference type="EMBL" id="MEW9625466.1"/>
    </source>
</evidence>
<reference evidence="2 3" key="1">
    <citation type="submission" date="2024-06" db="EMBL/GenBank/DDBJ databases">
        <authorList>
            <person name="Woo H."/>
        </authorList>
    </citation>
    <scope>NUCLEOTIDE SEQUENCE [LARGE SCALE GENOMIC DNA]</scope>
    <source>
        <strain evidence="2 3">S2-g</strain>
    </source>
</reference>
<dbReference type="Proteomes" id="UP001556170">
    <property type="component" value="Unassembled WGS sequence"/>
</dbReference>
<feature type="region of interest" description="Disordered" evidence="1">
    <location>
        <begin position="31"/>
        <end position="57"/>
    </location>
</feature>
<comment type="caution">
    <text evidence="2">The sequence shown here is derived from an EMBL/GenBank/DDBJ whole genome shotgun (WGS) entry which is preliminary data.</text>
</comment>
<name>A0ABV3QT10_9GAMM</name>
<gene>
    <name evidence="2" type="ORF">ABQJ56_14650</name>
</gene>
<dbReference type="RefSeq" id="WP_367845759.1">
    <property type="nucleotide sequence ID" value="NZ_JBFOHL010000014.1"/>
</dbReference>
<dbReference type="EMBL" id="JBFOHL010000014">
    <property type="protein sequence ID" value="MEW9625466.1"/>
    <property type="molecule type" value="Genomic_DNA"/>
</dbReference>